<reference evidence="2" key="1">
    <citation type="submission" date="2022-11" db="UniProtKB">
        <authorList>
            <consortium name="WormBaseParasite"/>
        </authorList>
    </citation>
    <scope>IDENTIFICATION</scope>
</reference>
<name>A0AC35F6B8_9BILA</name>
<organism evidence="1 2">
    <name type="scientific">Panagrolaimus sp. PS1159</name>
    <dbReference type="NCBI Taxonomy" id="55785"/>
    <lineage>
        <taxon>Eukaryota</taxon>
        <taxon>Metazoa</taxon>
        <taxon>Ecdysozoa</taxon>
        <taxon>Nematoda</taxon>
        <taxon>Chromadorea</taxon>
        <taxon>Rhabditida</taxon>
        <taxon>Tylenchina</taxon>
        <taxon>Panagrolaimomorpha</taxon>
        <taxon>Panagrolaimoidea</taxon>
        <taxon>Panagrolaimidae</taxon>
        <taxon>Panagrolaimus</taxon>
    </lineage>
</organism>
<proteinExistence type="predicted"/>
<evidence type="ECO:0000313" key="2">
    <source>
        <dbReference type="WBParaSite" id="PS1159_v2.g14338.t1"/>
    </source>
</evidence>
<evidence type="ECO:0000313" key="1">
    <source>
        <dbReference type="Proteomes" id="UP000887580"/>
    </source>
</evidence>
<protein>
    <submittedName>
        <fullName evidence="2">Ion transport domain-containing protein</fullName>
    </submittedName>
</protein>
<dbReference type="WBParaSite" id="PS1159_v2.g14338.t1">
    <property type="protein sequence ID" value="PS1159_v2.g14338.t1"/>
    <property type="gene ID" value="PS1159_v2.g14338"/>
</dbReference>
<sequence>MYFGEYPLAFAACTNQKDCYRLLRAKRADPNQKDTNGNTVLHMTVIHENLEMLKLAYDTGAKLQVMNKQSLTPLTLAAKIAKKKMFEQILQLESTVVWNYGEASSIAYPLAKLDTINQETGHLNEDSALFLAAYGETKEHLEMLDGLLENLLQAKWDAFAKESWTKSLICFVIYFIFLSMAFMNRPFSLTTSVVMNDSIYVLPGQTAPLIDPRAVNWTLVPDGMSWPNRTYYWPPTGGHVYREKRCHLTEYFNYGPQGYIRLVSEAFVIFCVIFQVIIEILEIRAIGYKRWWQVLSSFPFKILYRISLIFILLLIPIRLLCFLDDAMLFLDNLFSMLVIIMTALHFLFYFRAMKFVGPFVVMIYTIFIRDMVRFFAIYAIFLVGFTHSFYLIFVACERKRSELDAASSSNLARVNILANPLEGLLRLFICTIGEFTVLYKEINTCDDDMAGNIGKVVFLIYELFVSLLQFNLLIAMMTRTYEMIYHTQKEYKRQWAQVILMTELSHSPKERLMALLKYSRPIGTDKRKRAFVVTRKHETFSESEKLMKEQQANAIREEKRLLLKRRLRDIHHTVPGHPGHLSKLRNAFRPETPYIPTPMPQTRWPNLKKE</sequence>
<accession>A0AC35F6B8</accession>
<dbReference type="Proteomes" id="UP000887580">
    <property type="component" value="Unplaced"/>
</dbReference>